<protein>
    <recommendedName>
        <fullName evidence="4">Aminoglycoside phosphotransferase domain-containing protein</fullName>
    </recommendedName>
</protein>
<dbReference type="SUPFAM" id="SSF56112">
    <property type="entry name" value="Protein kinase-like (PK-like)"/>
    <property type="match status" value="1"/>
</dbReference>
<dbReference type="OrthoDB" id="10267235at2759"/>
<evidence type="ECO:0008006" key="4">
    <source>
        <dbReference type="Google" id="ProtNLM"/>
    </source>
</evidence>
<dbReference type="GO" id="GO:0005737">
    <property type="term" value="C:cytoplasm"/>
    <property type="evidence" value="ECO:0007669"/>
    <property type="project" value="TreeGrafter"/>
</dbReference>
<dbReference type="GO" id="GO:0004305">
    <property type="term" value="F:ethanolamine kinase activity"/>
    <property type="evidence" value="ECO:0007669"/>
    <property type="project" value="TreeGrafter"/>
</dbReference>
<dbReference type="AlphaFoldDB" id="A0A4U7KZM3"/>
<dbReference type="InterPro" id="IPR011009">
    <property type="entry name" value="Kinase-like_dom_sf"/>
</dbReference>
<dbReference type="PANTHER" id="PTHR22603">
    <property type="entry name" value="CHOLINE/ETHANOALAMINE KINASE"/>
    <property type="match status" value="1"/>
</dbReference>
<dbReference type="GO" id="GO:0006646">
    <property type="term" value="P:phosphatidylethanolamine biosynthetic process"/>
    <property type="evidence" value="ECO:0007669"/>
    <property type="project" value="TreeGrafter"/>
</dbReference>
<dbReference type="GeneID" id="40723166"/>
<dbReference type="KEGG" id="sgra:EX895_000271"/>
<evidence type="ECO:0000313" key="2">
    <source>
        <dbReference type="EMBL" id="TKY90273.1"/>
    </source>
</evidence>
<dbReference type="EMBL" id="SRRM01000002">
    <property type="protein sequence ID" value="TKY90273.1"/>
    <property type="molecule type" value="Genomic_DNA"/>
</dbReference>
<gene>
    <name evidence="2" type="ORF">EX895_000271</name>
</gene>
<evidence type="ECO:0000313" key="3">
    <source>
        <dbReference type="Proteomes" id="UP000306050"/>
    </source>
</evidence>
<proteinExistence type="inferred from homology"/>
<dbReference type="Proteomes" id="UP000306050">
    <property type="component" value="Chromosome SGRAM_1"/>
</dbReference>
<dbReference type="PANTHER" id="PTHR22603:SF93">
    <property type="entry name" value="RE24176P"/>
    <property type="match status" value="1"/>
</dbReference>
<dbReference type="Pfam" id="PF01633">
    <property type="entry name" value="Choline_kinase"/>
    <property type="match status" value="1"/>
</dbReference>
<organism evidence="2 3">
    <name type="scientific">Sporisorium graminicola</name>
    <dbReference type="NCBI Taxonomy" id="280036"/>
    <lineage>
        <taxon>Eukaryota</taxon>
        <taxon>Fungi</taxon>
        <taxon>Dikarya</taxon>
        <taxon>Basidiomycota</taxon>
        <taxon>Ustilaginomycotina</taxon>
        <taxon>Ustilaginomycetes</taxon>
        <taxon>Ustilaginales</taxon>
        <taxon>Ustilaginaceae</taxon>
        <taxon>Sporisorium</taxon>
    </lineage>
</organism>
<sequence length="369" mass="41210">MQAALQALEKTPVMAASEAQAFAVRCFPSEWPSVEEADIKVSRLSGGSQNLLTVVRRNHNTSQSREPAALLIRHYPPEHEDGAQVYQASRIEETLVAFEAGRRGWGPKLYGTFKSGRIEEYVKSHPLTPIEACSKLISQEIARMYARFASLEVPLGAGKALDVLEAAARDYGTFGTRKAELQEHFLALAQPGVENLVSDVLQTDWEAEAQWVRSLFAKHRCLSAVTHFDSNFMNILVREDQHAGKTMLIDYETTMSGFRGIDIGSHFAEHMFSWTHPQNQLNGHPFPSLEARKQFCEIYLEESVRLGTSGDSGDEQVKHLFAESQIGTLFFVVRTLVDLLKYPEPASVDATRAIVDVYHQTKAELLSIS</sequence>
<name>A0A4U7KZM3_9BASI</name>
<comment type="caution">
    <text evidence="2">The sequence shown here is derived from an EMBL/GenBank/DDBJ whole genome shotgun (WGS) entry which is preliminary data.</text>
</comment>
<accession>A0A4U7KZM3</accession>
<evidence type="ECO:0000256" key="1">
    <source>
        <dbReference type="ARBA" id="ARBA00038211"/>
    </source>
</evidence>
<comment type="similarity">
    <text evidence="1">Belongs to the choline/ethanolamine kinase family.</text>
</comment>
<dbReference type="Gene3D" id="3.30.200.20">
    <property type="entry name" value="Phosphorylase Kinase, domain 1"/>
    <property type="match status" value="1"/>
</dbReference>
<dbReference type="GO" id="GO:0004103">
    <property type="term" value="F:choline kinase activity"/>
    <property type="evidence" value="ECO:0007669"/>
    <property type="project" value="TreeGrafter"/>
</dbReference>
<dbReference type="Gene3D" id="3.90.1200.10">
    <property type="match status" value="1"/>
</dbReference>
<dbReference type="RefSeq" id="XP_029742258.1">
    <property type="nucleotide sequence ID" value="XM_029880872.1"/>
</dbReference>
<reference evidence="2 3" key="1">
    <citation type="submission" date="2019-05" db="EMBL/GenBank/DDBJ databases">
        <title>Sporisorium graminicola CBS 10092 draft sequencing and annotation.</title>
        <authorList>
            <person name="Solano-Gonzalez S."/>
            <person name="Caddick M.X."/>
            <person name="Darby A."/>
        </authorList>
    </citation>
    <scope>NUCLEOTIDE SEQUENCE [LARGE SCALE GENOMIC DNA]</scope>
    <source>
        <strain evidence="2 3">CBS 10092</strain>
    </source>
</reference>
<keyword evidence="3" id="KW-1185">Reference proteome</keyword>